<evidence type="ECO:0000313" key="1">
    <source>
        <dbReference type="EMBL" id="CAA9575707.1"/>
    </source>
</evidence>
<reference evidence="1" key="1">
    <citation type="submission" date="2020-02" db="EMBL/GenBank/DDBJ databases">
        <authorList>
            <person name="Meier V. D."/>
        </authorList>
    </citation>
    <scope>NUCLEOTIDE SEQUENCE</scope>
    <source>
        <strain evidence="1">AVDCRST_MAG81</strain>
    </source>
</reference>
<organism evidence="1">
    <name type="scientific">uncultured Synechococcales cyanobacterium</name>
    <dbReference type="NCBI Taxonomy" id="1936017"/>
    <lineage>
        <taxon>Bacteria</taxon>
        <taxon>Bacillati</taxon>
        <taxon>Cyanobacteriota</taxon>
        <taxon>Cyanophyceae</taxon>
        <taxon>Synechococcales</taxon>
        <taxon>environmental samples</taxon>
    </lineage>
</organism>
<dbReference type="AlphaFoldDB" id="A0A6J4VGJ3"/>
<proteinExistence type="predicted"/>
<name>A0A6J4VGJ3_9CYAN</name>
<sequence>MERKEHYKRLDFISHLQHQESLPVKLLLIDPHEGVEFD</sequence>
<gene>
    <name evidence="1" type="ORF">AVDCRST_MAG81-2300</name>
</gene>
<protein>
    <submittedName>
        <fullName evidence="1">Uncharacterized protein</fullName>
    </submittedName>
</protein>
<dbReference type="EMBL" id="CADCWO010000121">
    <property type="protein sequence ID" value="CAA9575707.1"/>
    <property type="molecule type" value="Genomic_DNA"/>
</dbReference>
<accession>A0A6J4VGJ3</accession>